<dbReference type="PROSITE" id="PS50801">
    <property type="entry name" value="STAS"/>
    <property type="match status" value="1"/>
</dbReference>
<sequence>MRHLKIFNVEKLGDILIVTPMGEGSAFRYQDLHLESNVIRQQMMKPENKHLIMNLAQLTYFGSEFIGSLVSMMRETRARGGQARFCNANDQMKQVLQNMSLFKLWPHFDSIEEALENVKETAK</sequence>
<dbReference type="Proteomes" id="UP000315724">
    <property type="component" value="Chromosome"/>
</dbReference>
<feature type="domain" description="STAS" evidence="1">
    <location>
        <begin position="39"/>
        <end position="118"/>
    </location>
</feature>
<dbReference type="AlphaFoldDB" id="A0A517QJR1"/>
<dbReference type="Pfam" id="PF01740">
    <property type="entry name" value="STAS"/>
    <property type="match status" value="1"/>
</dbReference>
<dbReference type="EMBL" id="CP036267">
    <property type="protein sequence ID" value="QDT31882.1"/>
    <property type="molecule type" value="Genomic_DNA"/>
</dbReference>
<dbReference type="CDD" id="cd07043">
    <property type="entry name" value="STAS_anti-anti-sigma_factors"/>
    <property type="match status" value="1"/>
</dbReference>
<organism evidence="2 3">
    <name type="scientific">Thalassoglobus polymorphus</name>
    <dbReference type="NCBI Taxonomy" id="2527994"/>
    <lineage>
        <taxon>Bacteria</taxon>
        <taxon>Pseudomonadati</taxon>
        <taxon>Planctomycetota</taxon>
        <taxon>Planctomycetia</taxon>
        <taxon>Planctomycetales</taxon>
        <taxon>Planctomycetaceae</taxon>
        <taxon>Thalassoglobus</taxon>
    </lineage>
</organism>
<accession>A0A517QJR1</accession>
<dbReference type="KEGG" id="tpol:Mal48_11180"/>
<dbReference type="PANTHER" id="PTHR33495:SF2">
    <property type="entry name" value="ANTI-SIGMA FACTOR ANTAGONIST TM_1081-RELATED"/>
    <property type="match status" value="1"/>
</dbReference>
<reference evidence="2 3" key="1">
    <citation type="submission" date="2019-02" db="EMBL/GenBank/DDBJ databases">
        <title>Deep-cultivation of Planctomycetes and their phenomic and genomic characterization uncovers novel biology.</title>
        <authorList>
            <person name="Wiegand S."/>
            <person name="Jogler M."/>
            <person name="Boedeker C."/>
            <person name="Pinto D."/>
            <person name="Vollmers J."/>
            <person name="Rivas-Marin E."/>
            <person name="Kohn T."/>
            <person name="Peeters S.H."/>
            <person name="Heuer A."/>
            <person name="Rast P."/>
            <person name="Oberbeckmann S."/>
            <person name="Bunk B."/>
            <person name="Jeske O."/>
            <person name="Meyerdierks A."/>
            <person name="Storesund J.E."/>
            <person name="Kallscheuer N."/>
            <person name="Luecker S."/>
            <person name="Lage O.M."/>
            <person name="Pohl T."/>
            <person name="Merkel B.J."/>
            <person name="Hornburger P."/>
            <person name="Mueller R.-W."/>
            <person name="Bruemmer F."/>
            <person name="Labrenz M."/>
            <person name="Spormann A.M."/>
            <person name="Op den Camp H."/>
            <person name="Overmann J."/>
            <person name="Amann R."/>
            <person name="Jetten M.S.M."/>
            <person name="Mascher T."/>
            <person name="Medema M.H."/>
            <person name="Devos D.P."/>
            <person name="Kaster A.-K."/>
            <person name="Ovreas L."/>
            <person name="Rohde M."/>
            <person name="Galperin M.Y."/>
            <person name="Jogler C."/>
        </authorList>
    </citation>
    <scope>NUCLEOTIDE SEQUENCE [LARGE SCALE GENOMIC DNA]</scope>
    <source>
        <strain evidence="2 3">Mal48</strain>
    </source>
</reference>
<keyword evidence="3" id="KW-1185">Reference proteome</keyword>
<dbReference type="SUPFAM" id="SSF52091">
    <property type="entry name" value="SpoIIaa-like"/>
    <property type="match status" value="1"/>
</dbReference>
<evidence type="ECO:0000313" key="2">
    <source>
        <dbReference type="EMBL" id="QDT31882.1"/>
    </source>
</evidence>
<dbReference type="InterPro" id="IPR036513">
    <property type="entry name" value="STAS_dom_sf"/>
</dbReference>
<dbReference type="PANTHER" id="PTHR33495">
    <property type="entry name" value="ANTI-SIGMA FACTOR ANTAGONIST TM_1081-RELATED-RELATED"/>
    <property type="match status" value="1"/>
</dbReference>
<protein>
    <submittedName>
        <fullName evidence="2">STAS domain protein</fullName>
    </submittedName>
</protein>
<name>A0A517QJR1_9PLAN</name>
<dbReference type="OrthoDB" id="280386at2"/>
<evidence type="ECO:0000259" key="1">
    <source>
        <dbReference type="PROSITE" id="PS50801"/>
    </source>
</evidence>
<gene>
    <name evidence="2" type="ORF">Mal48_11180</name>
</gene>
<proteinExistence type="predicted"/>
<dbReference type="Gene3D" id="3.30.750.24">
    <property type="entry name" value="STAS domain"/>
    <property type="match status" value="1"/>
</dbReference>
<dbReference type="GO" id="GO:0043856">
    <property type="term" value="F:anti-sigma factor antagonist activity"/>
    <property type="evidence" value="ECO:0007669"/>
    <property type="project" value="TreeGrafter"/>
</dbReference>
<evidence type="ECO:0000313" key="3">
    <source>
        <dbReference type="Proteomes" id="UP000315724"/>
    </source>
</evidence>
<dbReference type="RefSeq" id="WP_145196793.1">
    <property type="nucleotide sequence ID" value="NZ_CP036267.1"/>
</dbReference>
<dbReference type="InterPro" id="IPR002645">
    <property type="entry name" value="STAS_dom"/>
</dbReference>